<dbReference type="EMBL" id="OX365700">
    <property type="protein sequence ID" value="CAI4032511.1"/>
    <property type="molecule type" value="Genomic_DNA"/>
</dbReference>
<sequence>MDRIGSGLIVPIMLAAVLAVIPGCVTINLPPGPGPLKEEVLSGTGGDKILLVDLSGVISSQEKDGFISQPSMLSDLKEQLELAAKDDRIKGLLLRINSPGGTVTASDILYHEILSYKRQKKVPVVASIVDVGASGGYYVAAAADAIMAHPSSVTGSLGVIMLTVNARGLLEKVGVEANAVTSGPRKDMGSPFRAMSPEEREIFQGVIDQLYRRFLTVIHEGRPNLSPEQIRKLADGRIYTGEQAKEAGLIDAIGYLDDAVELAKKRGKVSNARVVTYRRPGDYRNNIYSRLAGQPNALSALPSLDLFSLVRGGTPQFMYLWMP</sequence>
<dbReference type="InterPro" id="IPR004635">
    <property type="entry name" value="Pept_S49_SppA"/>
</dbReference>
<comment type="similarity">
    <text evidence="1">Belongs to the peptidase S49 family.</text>
</comment>
<organism evidence="6 7">
    <name type="scientific">Nitrospira tepida</name>
    <dbReference type="NCBI Taxonomy" id="2973512"/>
    <lineage>
        <taxon>Bacteria</taxon>
        <taxon>Pseudomonadati</taxon>
        <taxon>Nitrospirota</taxon>
        <taxon>Nitrospiria</taxon>
        <taxon>Nitrospirales</taxon>
        <taxon>Nitrospiraceae</taxon>
        <taxon>Nitrospira</taxon>
    </lineage>
</organism>
<accession>A0AA86N0Z0</accession>
<dbReference type="PANTHER" id="PTHR42987">
    <property type="entry name" value="PEPTIDASE S49"/>
    <property type="match status" value="1"/>
</dbReference>
<evidence type="ECO:0000313" key="6">
    <source>
        <dbReference type="EMBL" id="CAI4032511.1"/>
    </source>
</evidence>
<evidence type="ECO:0000256" key="1">
    <source>
        <dbReference type="ARBA" id="ARBA00008683"/>
    </source>
</evidence>
<keyword evidence="3" id="KW-0378">Hydrolase</keyword>
<name>A0AA86N0Z0_9BACT</name>
<dbReference type="KEGG" id="nti:DNFV4_02941"/>
<evidence type="ECO:0000256" key="3">
    <source>
        <dbReference type="ARBA" id="ARBA00022801"/>
    </source>
</evidence>
<protein>
    <submittedName>
        <fullName evidence="6">Signal peptide peptidase SppA</fullName>
    </submittedName>
</protein>
<keyword evidence="4" id="KW-0720">Serine protease</keyword>
<dbReference type="CDD" id="cd07023">
    <property type="entry name" value="S49_Sppa_N_C"/>
    <property type="match status" value="1"/>
</dbReference>
<dbReference type="RefSeq" id="WP_289269233.1">
    <property type="nucleotide sequence ID" value="NZ_OX365700.1"/>
</dbReference>
<dbReference type="InterPro" id="IPR002142">
    <property type="entry name" value="Peptidase_S49"/>
</dbReference>
<dbReference type="AlphaFoldDB" id="A0AA86N0Z0"/>
<keyword evidence="7" id="KW-1185">Reference proteome</keyword>
<dbReference type="InterPro" id="IPR029045">
    <property type="entry name" value="ClpP/crotonase-like_dom_sf"/>
</dbReference>
<dbReference type="NCBIfam" id="TIGR00706">
    <property type="entry name" value="SppA_dom"/>
    <property type="match status" value="1"/>
</dbReference>
<proteinExistence type="inferred from homology"/>
<gene>
    <name evidence="6" type="ORF">DNFV4_02941</name>
</gene>
<dbReference type="Gene3D" id="3.90.226.10">
    <property type="entry name" value="2-enoyl-CoA Hydratase, Chain A, domain 1"/>
    <property type="match status" value="2"/>
</dbReference>
<dbReference type="GO" id="GO:0008236">
    <property type="term" value="F:serine-type peptidase activity"/>
    <property type="evidence" value="ECO:0007669"/>
    <property type="project" value="UniProtKB-KW"/>
</dbReference>
<evidence type="ECO:0000259" key="5">
    <source>
        <dbReference type="Pfam" id="PF01343"/>
    </source>
</evidence>
<dbReference type="InterPro" id="IPR047272">
    <property type="entry name" value="S49_SppA_C"/>
</dbReference>
<feature type="domain" description="Peptidase S49" evidence="5">
    <location>
        <begin position="117"/>
        <end position="269"/>
    </location>
</feature>
<evidence type="ECO:0000256" key="2">
    <source>
        <dbReference type="ARBA" id="ARBA00022670"/>
    </source>
</evidence>
<reference evidence="6" key="1">
    <citation type="submission" date="2022-10" db="EMBL/GenBank/DDBJ databases">
        <authorList>
            <person name="Koch H."/>
        </authorList>
    </citation>
    <scope>NUCLEOTIDE SEQUENCE</scope>
    <source>
        <strain evidence="6">DNF</strain>
    </source>
</reference>
<keyword evidence="2" id="KW-0645">Protease</keyword>
<evidence type="ECO:0000313" key="7">
    <source>
        <dbReference type="Proteomes" id="UP001179121"/>
    </source>
</evidence>
<dbReference type="PANTHER" id="PTHR42987:SF4">
    <property type="entry name" value="PROTEASE SOHB-RELATED"/>
    <property type="match status" value="1"/>
</dbReference>
<dbReference type="SUPFAM" id="SSF52096">
    <property type="entry name" value="ClpP/crotonase"/>
    <property type="match status" value="1"/>
</dbReference>
<dbReference type="Pfam" id="PF01343">
    <property type="entry name" value="Peptidase_S49"/>
    <property type="match status" value="1"/>
</dbReference>
<dbReference type="GO" id="GO:0006508">
    <property type="term" value="P:proteolysis"/>
    <property type="evidence" value="ECO:0007669"/>
    <property type="project" value="UniProtKB-KW"/>
</dbReference>
<evidence type="ECO:0000256" key="4">
    <source>
        <dbReference type="ARBA" id="ARBA00022825"/>
    </source>
</evidence>
<dbReference type="Proteomes" id="UP001179121">
    <property type="component" value="Chromosome"/>
</dbReference>